<dbReference type="Pfam" id="PF23981">
    <property type="entry name" value="DUF7305"/>
    <property type="match status" value="1"/>
</dbReference>
<dbReference type="RefSeq" id="WP_066238736.1">
    <property type="nucleotide sequence ID" value="NZ_LSGP01000013.1"/>
</dbReference>
<evidence type="ECO:0000313" key="2">
    <source>
        <dbReference type="EMBL" id="KYZ77075.1"/>
    </source>
</evidence>
<protein>
    <recommendedName>
        <fullName evidence="1">DUF7305 domain-containing protein</fullName>
    </recommendedName>
</protein>
<name>A0A154BT71_ANASB</name>
<dbReference type="OrthoDB" id="1675927at2"/>
<dbReference type="InterPro" id="IPR011004">
    <property type="entry name" value="Trimer_LpxA-like_sf"/>
</dbReference>
<keyword evidence="3" id="KW-1185">Reference proteome</keyword>
<comment type="caution">
    <text evidence="2">The sequence shown here is derived from an EMBL/GenBank/DDBJ whole genome shotgun (WGS) entry which is preliminary data.</text>
</comment>
<dbReference type="SUPFAM" id="SSF51161">
    <property type="entry name" value="Trimeric LpxA-like enzymes"/>
    <property type="match status" value="1"/>
</dbReference>
<dbReference type="EMBL" id="LSGP01000013">
    <property type="protein sequence ID" value="KYZ77075.1"/>
    <property type="molecule type" value="Genomic_DNA"/>
</dbReference>
<evidence type="ECO:0000259" key="1">
    <source>
        <dbReference type="Pfam" id="PF23981"/>
    </source>
</evidence>
<gene>
    <name evidence="2" type="ORF">AXX12_02765</name>
</gene>
<dbReference type="AlphaFoldDB" id="A0A154BT71"/>
<reference evidence="2 3" key="1">
    <citation type="submission" date="2016-02" db="EMBL/GenBank/DDBJ databases">
        <title>Anaerosporomusa subterraneum gen. nov., sp. nov., a spore-forming obligate anaerobe isolated from saprolite.</title>
        <authorList>
            <person name="Choi J.K."/>
            <person name="Shah M."/>
            <person name="Yee N."/>
        </authorList>
    </citation>
    <scope>NUCLEOTIDE SEQUENCE [LARGE SCALE GENOMIC DNA]</scope>
    <source>
        <strain evidence="2 3">RU4</strain>
    </source>
</reference>
<dbReference type="Proteomes" id="UP000076268">
    <property type="component" value="Unassembled WGS sequence"/>
</dbReference>
<organism evidence="2 3">
    <name type="scientific">Anaerosporomusa subterranea</name>
    <dbReference type="NCBI Taxonomy" id="1794912"/>
    <lineage>
        <taxon>Bacteria</taxon>
        <taxon>Bacillati</taxon>
        <taxon>Bacillota</taxon>
        <taxon>Negativicutes</taxon>
        <taxon>Acetonemataceae</taxon>
        <taxon>Anaerosporomusa</taxon>
    </lineage>
</organism>
<evidence type="ECO:0000313" key="3">
    <source>
        <dbReference type="Proteomes" id="UP000076268"/>
    </source>
</evidence>
<dbReference type="InterPro" id="IPR055729">
    <property type="entry name" value="DUF7305"/>
</dbReference>
<dbReference type="Gene3D" id="2.160.10.10">
    <property type="entry name" value="Hexapeptide repeat proteins"/>
    <property type="match status" value="1"/>
</dbReference>
<accession>A0A154BT71</accession>
<proteinExistence type="predicted"/>
<feature type="domain" description="DUF7305" evidence="1">
    <location>
        <begin position="214"/>
        <end position="374"/>
    </location>
</feature>
<dbReference type="STRING" id="1794912.AXX12_02765"/>
<sequence length="398" mass="41389">MRFFKINKQAGSAGILALVILALLGVVGAGMVRRTSTEVDMSANYRNGVAAQYLAESGAREAIAKLTQDAAFVAATRDKTANWTSPVIGSDATSGTYRVTVVGSGNNWTISSTGTVGLANRMVYFTISLASSIYSSAVFCGPDFIAEQNTHITGSIGTNGNATFGQNSVVSGVVSAHGTVTTQQNSSVPKTEGVPLVDIPIFTIPWDNNSSTLPAPSWPLSGGNYFVNGSLVLGQNTTYSGNGASTIFVKDSIVIGQNVTLSGNIKLIALKDITIEQNMDISGGVALLAGRDIKVGQNFGKQSDSTIPVLLAAQGTIDVEQNFGKGSENFKASLYANGAISLGQGTKIKGFVVSGSGVNMRQNVSITYDASFADHTELPADVGNTVNIGPWSSYKSNK</sequence>